<dbReference type="GO" id="GO:0004719">
    <property type="term" value="F:protein-L-isoaspartate (D-aspartate) O-methyltransferase activity"/>
    <property type="evidence" value="ECO:0007669"/>
    <property type="project" value="InterPro"/>
</dbReference>
<dbReference type="InterPro" id="IPR000682">
    <property type="entry name" value="PCMT"/>
</dbReference>
<dbReference type="SUPFAM" id="SSF53335">
    <property type="entry name" value="S-adenosyl-L-methionine-dependent methyltransferases"/>
    <property type="match status" value="1"/>
</dbReference>
<organism evidence="3 4">
    <name type="scientific">Elysia crispata</name>
    <name type="common">lettuce slug</name>
    <dbReference type="NCBI Taxonomy" id="231223"/>
    <lineage>
        <taxon>Eukaryota</taxon>
        <taxon>Metazoa</taxon>
        <taxon>Spiralia</taxon>
        <taxon>Lophotrochozoa</taxon>
        <taxon>Mollusca</taxon>
        <taxon>Gastropoda</taxon>
        <taxon>Heterobranchia</taxon>
        <taxon>Euthyneura</taxon>
        <taxon>Panpulmonata</taxon>
        <taxon>Sacoglossa</taxon>
        <taxon>Placobranchoidea</taxon>
        <taxon>Plakobranchidae</taxon>
        <taxon>Elysia</taxon>
    </lineage>
</organism>
<feature type="compositionally biased region" description="Basic and acidic residues" evidence="2">
    <location>
        <begin position="651"/>
        <end position="668"/>
    </location>
</feature>
<dbReference type="Proteomes" id="UP001283361">
    <property type="component" value="Unassembled WGS sequence"/>
</dbReference>
<feature type="region of interest" description="Disordered" evidence="2">
    <location>
        <begin position="375"/>
        <end position="454"/>
    </location>
</feature>
<name>A0AAE0ZQK2_9GAST</name>
<proteinExistence type="inferred from homology"/>
<accession>A0AAE0ZQK2</accession>
<dbReference type="Gene3D" id="3.40.50.150">
    <property type="entry name" value="Vaccinia Virus protein VP39"/>
    <property type="match status" value="1"/>
</dbReference>
<feature type="compositionally biased region" description="Acidic residues" evidence="2">
    <location>
        <begin position="334"/>
        <end position="356"/>
    </location>
</feature>
<evidence type="ECO:0000313" key="4">
    <source>
        <dbReference type="Proteomes" id="UP001283361"/>
    </source>
</evidence>
<dbReference type="AlphaFoldDB" id="A0AAE0ZQK2"/>
<feature type="compositionally biased region" description="Polar residues" evidence="2">
    <location>
        <begin position="417"/>
        <end position="430"/>
    </location>
</feature>
<dbReference type="PANTHER" id="PTHR11579">
    <property type="entry name" value="PROTEIN-L-ISOASPARTATE O-METHYLTRANSFERASE"/>
    <property type="match status" value="1"/>
</dbReference>
<feature type="region of interest" description="Disordered" evidence="2">
    <location>
        <begin position="325"/>
        <end position="358"/>
    </location>
</feature>
<feature type="compositionally biased region" description="Polar residues" evidence="2">
    <location>
        <begin position="587"/>
        <end position="599"/>
    </location>
</feature>
<keyword evidence="4" id="KW-1185">Reference proteome</keyword>
<evidence type="ECO:0008006" key="5">
    <source>
        <dbReference type="Google" id="ProtNLM"/>
    </source>
</evidence>
<evidence type="ECO:0000313" key="3">
    <source>
        <dbReference type="EMBL" id="KAK3773557.1"/>
    </source>
</evidence>
<feature type="region of interest" description="Disordered" evidence="2">
    <location>
        <begin position="629"/>
        <end position="726"/>
    </location>
</feature>
<dbReference type="GO" id="GO:0005737">
    <property type="term" value="C:cytoplasm"/>
    <property type="evidence" value="ECO:0007669"/>
    <property type="project" value="TreeGrafter"/>
</dbReference>
<feature type="region of interest" description="Disordered" evidence="2">
    <location>
        <begin position="576"/>
        <end position="600"/>
    </location>
</feature>
<comment type="similarity">
    <text evidence="1">Belongs to the methyltransferase superfamily. L-isoaspartyl/D-aspartyl protein methyltransferase family.</text>
</comment>
<dbReference type="EMBL" id="JAWDGP010003531">
    <property type="protein sequence ID" value="KAK3773557.1"/>
    <property type="molecule type" value="Genomic_DNA"/>
</dbReference>
<protein>
    <recommendedName>
        <fullName evidence="5">Protein-L-isoaspartate O-methyltransferase domain-containing protein 2</fullName>
    </recommendedName>
</protein>
<dbReference type="Pfam" id="PF01135">
    <property type="entry name" value="PCMT"/>
    <property type="match status" value="1"/>
</dbReference>
<evidence type="ECO:0000256" key="1">
    <source>
        <dbReference type="ARBA" id="ARBA00005369"/>
    </source>
</evidence>
<evidence type="ECO:0000256" key="2">
    <source>
        <dbReference type="SAM" id="MobiDB-lite"/>
    </source>
</evidence>
<reference evidence="3" key="1">
    <citation type="journal article" date="2023" name="G3 (Bethesda)">
        <title>A reference genome for the long-term kleptoplast-retaining sea slug Elysia crispata morphotype clarki.</title>
        <authorList>
            <person name="Eastman K.E."/>
            <person name="Pendleton A.L."/>
            <person name="Shaikh M.A."/>
            <person name="Suttiyut T."/>
            <person name="Ogas R."/>
            <person name="Tomko P."/>
            <person name="Gavelis G."/>
            <person name="Widhalm J.R."/>
            <person name="Wisecaver J.H."/>
        </authorList>
    </citation>
    <scope>NUCLEOTIDE SEQUENCE</scope>
    <source>
        <strain evidence="3">ECLA1</strain>
    </source>
</reference>
<sequence length="751" mass="83302">MGGEYSVGQDNDDLIDKLKEKDYIRTVEVERVFRMVDRAHYYLEENRKTAYEDIAWRNGLLHMSAPCIYSKVMEALELSRGMSFLNLGSGTGYLNTLVGYSIGPFGINHGIELHADNVSYAKKRLEEFIQNAPRFDDLELCEPKFVVGNCLNISVENRLYDRVYCGAACPPEQQAILQNMIKIGGILITPVGDQLLKIRRLTATEFISENILPVSFASLIVPSGREIPDEPVLMPDVHPLSLQDISRIVIRNAIRSTFEFNLPIAKASRSRRKGRRSEASSSSAYGGLTLFNFVPTRDGIMVMGFGGHGDRTWSQRIPPLSRRAAVRGNVAAESDSDDTTADENIEDEEEDEDDGNLLDRQLHIHAQALRRIRERSSLNSSRSRDVDSDVSDIEEDHGPSLTFPKDVNGNSRRDTEMASSCSHSDGQFGTETVPKKSDLSKTQNGKTSVAKSKKEKVTTLLYSHAEDEISSKQIDEDQHDSNLGWESGSYTFDEDCIPNENREQHIDTANTSHYSKGSPSMMIEVPASGMSTQPCMIQKQVSYSTSADTSETSGFGSLGDDTALLSESFKDGSASLGSDGFPGLSSEPGSSNWQNSSPLDSKEIVDEGIESHPDVAWMDVDEERDIAHKDMNTKDEDLGTSLGVSPDDEDRPGLSRDLSDDGMNHENSSENFDSDNDINMRQVLARFPRLVKRDESSSEDSDNSKETEESGDEKAENSKINGTPDFSSFLKEKVDTLPIPNSIKAFILHYR</sequence>
<comment type="caution">
    <text evidence="3">The sequence shown here is derived from an EMBL/GenBank/DDBJ whole genome shotgun (WGS) entry which is preliminary data.</text>
</comment>
<gene>
    <name evidence="3" type="ORF">RRG08_022268</name>
</gene>
<dbReference type="InterPro" id="IPR029063">
    <property type="entry name" value="SAM-dependent_MTases_sf"/>
</dbReference>
<feature type="compositionally biased region" description="Basic and acidic residues" evidence="2">
    <location>
        <begin position="691"/>
        <end position="717"/>
    </location>
</feature>
<dbReference type="PANTHER" id="PTHR11579:SF9">
    <property type="entry name" value="PROTEIN-L-ISOASPARTATE O-METHYLTRANSFERASE"/>
    <property type="match status" value="1"/>
</dbReference>
<feature type="compositionally biased region" description="Polar residues" evidence="2">
    <location>
        <begin position="440"/>
        <end position="450"/>
    </location>
</feature>